<dbReference type="EMBL" id="MCGO01000079">
    <property type="protein sequence ID" value="ORY31140.1"/>
    <property type="molecule type" value="Genomic_DNA"/>
</dbReference>
<dbReference type="SUPFAM" id="SSF48403">
    <property type="entry name" value="Ankyrin repeat"/>
    <property type="match status" value="1"/>
</dbReference>
<name>A0A1Y2B9G0_9FUNG</name>
<accession>A0A1Y2B9G0</accession>
<evidence type="ECO:0000313" key="1">
    <source>
        <dbReference type="EMBL" id="ORY31140.1"/>
    </source>
</evidence>
<protein>
    <submittedName>
        <fullName evidence="1">Uncharacterized protein</fullName>
    </submittedName>
</protein>
<organism evidence="1 2">
    <name type="scientific">Rhizoclosmatium globosum</name>
    <dbReference type="NCBI Taxonomy" id="329046"/>
    <lineage>
        <taxon>Eukaryota</taxon>
        <taxon>Fungi</taxon>
        <taxon>Fungi incertae sedis</taxon>
        <taxon>Chytridiomycota</taxon>
        <taxon>Chytridiomycota incertae sedis</taxon>
        <taxon>Chytridiomycetes</taxon>
        <taxon>Chytridiales</taxon>
        <taxon>Chytriomycetaceae</taxon>
        <taxon>Rhizoclosmatium</taxon>
    </lineage>
</organism>
<evidence type="ECO:0000313" key="2">
    <source>
        <dbReference type="Proteomes" id="UP000193642"/>
    </source>
</evidence>
<dbReference type="Proteomes" id="UP000193642">
    <property type="component" value="Unassembled WGS sequence"/>
</dbReference>
<dbReference type="InterPro" id="IPR036770">
    <property type="entry name" value="Ankyrin_rpt-contain_sf"/>
</dbReference>
<dbReference type="OrthoDB" id="2152642at2759"/>
<proteinExistence type="predicted"/>
<keyword evidence="2" id="KW-1185">Reference proteome</keyword>
<dbReference type="AlphaFoldDB" id="A0A1Y2B9G0"/>
<reference evidence="1 2" key="1">
    <citation type="submission" date="2016-07" db="EMBL/GenBank/DDBJ databases">
        <title>Pervasive Adenine N6-methylation of Active Genes in Fungi.</title>
        <authorList>
            <consortium name="DOE Joint Genome Institute"/>
            <person name="Mondo S.J."/>
            <person name="Dannebaum R.O."/>
            <person name="Kuo R.C."/>
            <person name="Labutti K."/>
            <person name="Haridas S."/>
            <person name="Kuo A."/>
            <person name="Salamov A."/>
            <person name="Ahrendt S.R."/>
            <person name="Lipzen A."/>
            <person name="Sullivan W."/>
            <person name="Andreopoulos W.B."/>
            <person name="Clum A."/>
            <person name="Lindquist E."/>
            <person name="Daum C."/>
            <person name="Ramamoorthy G.K."/>
            <person name="Gryganskyi A."/>
            <person name="Culley D."/>
            <person name="Magnuson J.K."/>
            <person name="James T.Y."/>
            <person name="O'Malley M.A."/>
            <person name="Stajich J.E."/>
            <person name="Spatafora J.W."/>
            <person name="Visel A."/>
            <person name="Grigoriev I.V."/>
        </authorList>
    </citation>
    <scope>NUCLEOTIDE SEQUENCE [LARGE SCALE GENOMIC DNA]</scope>
    <source>
        <strain evidence="1 2">JEL800</strain>
    </source>
</reference>
<comment type="caution">
    <text evidence="1">The sequence shown here is derived from an EMBL/GenBank/DDBJ whole genome shotgun (WGS) entry which is preliminary data.</text>
</comment>
<sequence length="410" mass="46591">MQEPFEQLIIALDEDDASATKLPVESTPFIPPEIWKAGVSPTGSSLLISSGLFSSPLNLESIIRLSSWEHMPNTVLSPTVVQANDILLKATDLINQVVITNAVSTGHKEYVEYLLTKWQQQHNYTSLNILSTHTFHNAFLRRDWNLVELLIDACLDESDFVPVPSSASDEYYFTRIPELVNLGVYPTDVFTLSLERMARISTDDEFAKTEECMEKLLEFGAVVTSKVLYNATLNRLDTSKSSLRFKFLLDKFALDPQSEFKDFGYVIGHTCLEDIQLILAKGIPVTATVLGALYEDFSNLDHPVVGEVLSAVKPGNPLFKTYIGQITETFHNDLDNYNYHRTKAFFVKLQEYGFWVPQEVLDQVQASGNKPLLLGILKMVTKEEMRNVMRRKQFHEKMMMRSKQFGKKKK</sequence>
<gene>
    <name evidence="1" type="ORF">BCR33DRAFT_792354</name>
</gene>